<protein>
    <submittedName>
        <fullName evidence="1">Uncharacterized protein</fullName>
    </submittedName>
</protein>
<comment type="caution">
    <text evidence="1">The sequence shown here is derived from an EMBL/GenBank/DDBJ whole genome shotgun (WGS) entry which is preliminary data.</text>
</comment>
<gene>
    <name evidence="1" type="ORF">FRUB_01461</name>
</gene>
<dbReference type="EMBL" id="NIDE01000002">
    <property type="protein sequence ID" value="OWK45130.1"/>
    <property type="molecule type" value="Genomic_DNA"/>
</dbReference>
<keyword evidence="2" id="KW-1185">Reference proteome</keyword>
<sequence>MMTTLIDGLAKIDAPKMGYSNLPSYSLFLPLDDFSPAVLSLYSHSSPESTDAMRELVKLGVVAVPFLVDHLDDKRPTVIRPIVMFQNSGSIYFNGVRNVNATHSADDCYGSCRA</sequence>
<accession>A0A225DUD4</accession>
<organism evidence="1 2">
    <name type="scientific">Fimbriiglobus ruber</name>
    <dbReference type="NCBI Taxonomy" id="1908690"/>
    <lineage>
        <taxon>Bacteria</taxon>
        <taxon>Pseudomonadati</taxon>
        <taxon>Planctomycetota</taxon>
        <taxon>Planctomycetia</taxon>
        <taxon>Gemmatales</taxon>
        <taxon>Gemmataceae</taxon>
        <taxon>Fimbriiglobus</taxon>
    </lineage>
</organism>
<dbReference type="Proteomes" id="UP000214646">
    <property type="component" value="Unassembled WGS sequence"/>
</dbReference>
<proteinExistence type="predicted"/>
<evidence type="ECO:0000313" key="2">
    <source>
        <dbReference type="Proteomes" id="UP000214646"/>
    </source>
</evidence>
<reference evidence="2" key="1">
    <citation type="submission" date="2017-06" db="EMBL/GenBank/DDBJ databases">
        <title>Genome analysis of Fimbriiglobus ruber SP5, the first member of the order Planctomycetales with confirmed chitinolytic capability.</title>
        <authorList>
            <person name="Ravin N.V."/>
            <person name="Rakitin A.L."/>
            <person name="Ivanova A.A."/>
            <person name="Beletsky A.V."/>
            <person name="Kulichevskaya I.S."/>
            <person name="Mardanov A.V."/>
            <person name="Dedysh S.N."/>
        </authorList>
    </citation>
    <scope>NUCLEOTIDE SEQUENCE [LARGE SCALE GENOMIC DNA]</scope>
    <source>
        <strain evidence="2">SP5</strain>
    </source>
</reference>
<dbReference type="AlphaFoldDB" id="A0A225DUD4"/>
<evidence type="ECO:0000313" key="1">
    <source>
        <dbReference type="EMBL" id="OWK45130.1"/>
    </source>
</evidence>
<name>A0A225DUD4_9BACT</name>